<dbReference type="Proteomes" id="UP000831684">
    <property type="component" value="Chromosome"/>
</dbReference>
<gene>
    <name evidence="2" type="ORF">K9D25_17000</name>
</gene>
<dbReference type="KEGG" id="apol:K9D25_17000"/>
<dbReference type="InterPro" id="IPR011083">
    <property type="entry name" value="Phage_tail_collar_dom"/>
</dbReference>
<accession>A0A9E7A0T3</accession>
<evidence type="ECO:0000313" key="2">
    <source>
        <dbReference type="EMBL" id="UOK70408.1"/>
    </source>
</evidence>
<name>A0A9E7A0T3_9HYPH</name>
<proteinExistence type="predicted"/>
<dbReference type="SUPFAM" id="SSF88874">
    <property type="entry name" value="Receptor-binding domain of short tail fibre protein gp12"/>
    <property type="match status" value="1"/>
</dbReference>
<feature type="domain" description="Phage tail collar" evidence="1">
    <location>
        <begin position="7"/>
        <end position="63"/>
    </location>
</feature>
<organism evidence="2 3">
    <name type="scientific">Ancylobacter polymorphus</name>
    <dbReference type="NCBI Taxonomy" id="223390"/>
    <lineage>
        <taxon>Bacteria</taxon>
        <taxon>Pseudomonadati</taxon>
        <taxon>Pseudomonadota</taxon>
        <taxon>Alphaproteobacteria</taxon>
        <taxon>Hyphomicrobiales</taxon>
        <taxon>Xanthobacteraceae</taxon>
        <taxon>Ancylobacter</taxon>
    </lineage>
</organism>
<sequence>MVEYYVGEIRAFAGNRVPYGWAWCDGKKITIQDHEALFSLLGTTWGGDGVKQFALPDLRGRLPVGAGQGIGLVTRTLGEQGGEEQVGLTAEQLPPHKHPLMATIDAADTNEPGVGVIFATAASPDAAANRAGLPYIHDMSGVTVVKNILAPGTVRILSHSHSAKHSNLMPSLSINYIIALNGIYPSP</sequence>
<dbReference type="Pfam" id="PF07484">
    <property type="entry name" value="Collar"/>
    <property type="match status" value="1"/>
</dbReference>
<dbReference type="EMBL" id="CP083239">
    <property type="protein sequence ID" value="UOK70408.1"/>
    <property type="molecule type" value="Genomic_DNA"/>
</dbReference>
<evidence type="ECO:0000313" key="3">
    <source>
        <dbReference type="Proteomes" id="UP000831684"/>
    </source>
</evidence>
<protein>
    <submittedName>
        <fullName evidence="2">Tail fiber protein</fullName>
    </submittedName>
</protein>
<evidence type="ECO:0000259" key="1">
    <source>
        <dbReference type="Pfam" id="PF07484"/>
    </source>
</evidence>
<reference evidence="2" key="1">
    <citation type="submission" date="2021-09" db="EMBL/GenBank/DDBJ databases">
        <title>Network and meta-omics reveal the key degrader and cooperation patterns in an efficient 1,4-dioxane-degrading microbial community.</title>
        <authorList>
            <person name="Dai C."/>
        </authorList>
    </citation>
    <scope>NUCLEOTIDE SEQUENCE</scope>
    <source>
        <strain evidence="2">ZM13</strain>
    </source>
</reference>
<dbReference type="AlphaFoldDB" id="A0A9E7A0T3"/>
<dbReference type="InterPro" id="IPR037053">
    <property type="entry name" value="Phage_tail_collar_dom_sf"/>
</dbReference>
<dbReference type="RefSeq" id="WP_244376811.1">
    <property type="nucleotide sequence ID" value="NZ_CP083239.1"/>
</dbReference>
<dbReference type="Gene3D" id="3.90.1340.10">
    <property type="entry name" value="Phage tail collar domain"/>
    <property type="match status" value="1"/>
</dbReference>